<accession>A0A553PED2</accession>
<dbReference type="SUPFAM" id="SSF56815">
    <property type="entry name" value="Sec1/munc18-like (SM) proteins"/>
    <property type="match status" value="1"/>
</dbReference>
<dbReference type="Proteomes" id="UP000316079">
    <property type="component" value="Unassembled WGS sequence"/>
</dbReference>
<reference evidence="1 2" key="1">
    <citation type="journal article" date="2019" name="Sci. Data">
        <title>Hybrid genome assembly and annotation of Danionella translucida.</title>
        <authorList>
            <person name="Kadobianskyi M."/>
            <person name="Schulze L."/>
            <person name="Schuelke M."/>
            <person name="Judkewitz B."/>
        </authorList>
    </citation>
    <scope>NUCLEOTIDE SEQUENCE [LARGE SCALE GENOMIC DNA]</scope>
    <source>
        <strain evidence="1 2">Bolton</strain>
    </source>
</reference>
<dbReference type="EMBL" id="SRMA01026707">
    <property type="protein sequence ID" value="TRY76040.1"/>
    <property type="molecule type" value="Genomic_DNA"/>
</dbReference>
<keyword evidence="2" id="KW-1185">Reference proteome</keyword>
<dbReference type="InterPro" id="IPR036045">
    <property type="entry name" value="Sec1-like_sf"/>
</dbReference>
<dbReference type="Gene3D" id="3.40.50.1910">
    <property type="match status" value="1"/>
</dbReference>
<organism evidence="1 2">
    <name type="scientific">Danionella cerebrum</name>
    <dbReference type="NCBI Taxonomy" id="2873325"/>
    <lineage>
        <taxon>Eukaryota</taxon>
        <taxon>Metazoa</taxon>
        <taxon>Chordata</taxon>
        <taxon>Craniata</taxon>
        <taxon>Vertebrata</taxon>
        <taxon>Euteleostomi</taxon>
        <taxon>Actinopterygii</taxon>
        <taxon>Neopterygii</taxon>
        <taxon>Teleostei</taxon>
        <taxon>Ostariophysi</taxon>
        <taxon>Cypriniformes</taxon>
        <taxon>Danionidae</taxon>
        <taxon>Danioninae</taxon>
        <taxon>Danionella</taxon>
    </lineage>
</organism>
<sequence length="114" mass="13040">ATYRPLLKQVLEEIFHPDKRECPDIEHMSGGLTELLKTGFSMFMKVNRPHPSDHPLLFIFLVGGVTPSELRLIREVVSTLKSSTQVIVMSTRLLRASDVPRLLFSTDRLRPDIR</sequence>
<proteinExistence type="predicted"/>
<dbReference type="STRING" id="623744.A0A553PED2"/>
<comment type="caution">
    <text evidence="1">The sequence shown here is derived from an EMBL/GenBank/DDBJ whole genome shotgun (WGS) entry which is preliminary data.</text>
</comment>
<evidence type="ECO:0000313" key="2">
    <source>
        <dbReference type="Proteomes" id="UP000316079"/>
    </source>
</evidence>
<evidence type="ECO:0000313" key="1">
    <source>
        <dbReference type="EMBL" id="TRY76040.1"/>
    </source>
</evidence>
<name>A0A553PED2_9TELE</name>
<feature type="non-terminal residue" evidence="1">
    <location>
        <position position="1"/>
    </location>
</feature>
<feature type="non-terminal residue" evidence="1">
    <location>
        <position position="114"/>
    </location>
</feature>
<protein>
    <recommendedName>
        <fullName evidence="3">Sec1 family domain containing 2</fullName>
    </recommendedName>
</protein>
<dbReference type="AlphaFoldDB" id="A0A553PED2"/>
<evidence type="ECO:0008006" key="3">
    <source>
        <dbReference type="Google" id="ProtNLM"/>
    </source>
</evidence>
<dbReference type="OrthoDB" id="549905at2759"/>
<gene>
    <name evidence="1" type="ORF">DNTS_031949</name>
</gene>
<dbReference type="InterPro" id="IPR027482">
    <property type="entry name" value="Sec1-like_dom2"/>
</dbReference>